<dbReference type="Pfam" id="PF07915">
    <property type="entry name" value="PRKCSH"/>
    <property type="match status" value="2"/>
</dbReference>
<dbReference type="PANTHER" id="PTHR15414:SF0">
    <property type="entry name" value="ENDOPLASMIC RETICULUM LECTIN 1"/>
    <property type="match status" value="1"/>
</dbReference>
<evidence type="ECO:0000313" key="7">
    <source>
        <dbReference type="EMBL" id="CAE0150700.1"/>
    </source>
</evidence>
<feature type="region of interest" description="Disordered" evidence="5">
    <location>
        <begin position="39"/>
        <end position="77"/>
    </location>
</feature>
<evidence type="ECO:0000256" key="2">
    <source>
        <dbReference type="ARBA" id="ARBA00022729"/>
    </source>
</evidence>
<accession>A0A7S3C262</accession>
<feature type="compositionally biased region" description="Low complexity" evidence="5">
    <location>
        <begin position="116"/>
        <end position="126"/>
    </location>
</feature>
<evidence type="ECO:0000259" key="6">
    <source>
        <dbReference type="PROSITE" id="PS51914"/>
    </source>
</evidence>
<dbReference type="GO" id="GO:0030970">
    <property type="term" value="P:retrograde protein transport, ER to cytosol"/>
    <property type="evidence" value="ECO:0007669"/>
    <property type="project" value="TreeGrafter"/>
</dbReference>
<keyword evidence="4" id="KW-1015">Disulfide bond</keyword>
<feature type="compositionally biased region" description="Acidic residues" evidence="5">
    <location>
        <begin position="748"/>
        <end position="761"/>
    </location>
</feature>
<feature type="region of interest" description="Disordered" evidence="5">
    <location>
        <begin position="741"/>
        <end position="761"/>
    </location>
</feature>
<dbReference type="PROSITE" id="PS51914">
    <property type="entry name" value="MRH"/>
    <property type="match status" value="2"/>
</dbReference>
<organism evidence="7">
    <name type="scientific">Prasinoderma singulare</name>
    <dbReference type="NCBI Taxonomy" id="676789"/>
    <lineage>
        <taxon>Eukaryota</taxon>
        <taxon>Viridiplantae</taxon>
        <taxon>Prasinodermophyta</taxon>
        <taxon>Prasinodermophyceae</taxon>
        <taxon>Prasinodermales</taxon>
        <taxon>Prasinodermaceae</taxon>
        <taxon>Prasinoderma</taxon>
    </lineage>
</organism>
<name>A0A7S3C262_9VIRI</name>
<protein>
    <recommendedName>
        <fullName evidence="6">MRH domain-containing protein</fullName>
    </recommendedName>
</protein>
<evidence type="ECO:0000256" key="5">
    <source>
        <dbReference type="SAM" id="MobiDB-lite"/>
    </source>
</evidence>
<comment type="subcellular location">
    <subcellularLocation>
        <location evidence="1">Endoplasmic reticulum</location>
    </subcellularLocation>
</comment>
<proteinExistence type="predicted"/>
<sequence>MPDALRQAARRELVRMTRPGGHAFDCLLPGVHEAGLAHAEEGAEAQPEAEEGAREAHARAAGTEHGEEQAAAAADQGQALEGGAAGGEVGAELLGAGGAGAAAGGEAAEKQDVDAGEASGEAAASEEAARKVQETEEQLATVKAHGSAALLRSLQSGTCILRNDGYWTYEVCPGAEVRQFHQVVSADGSELKREPMYSLGRFKTRVTAPGSGEEEVKRVREKISALPVSELRRILLARGASIRGAVEKGDLVNAVEASDPALAYDETIRFDPYAKGELQQFLANQNPVHSSVALFGQEEYADGQRCDETGEGRRTTVAYRCDPRLQNARQAFIDTISEVETCTYRVVVSTPLLCAGHRAAARALWEQGEESATALHDLALAKAAQGQSFEGGATKATDDGAGAVQGGDGGGFGGGSAVGGSLGKAQVSPWAQVPNSGARLLARHVDQCFSLEDGWWTYQLCVGHYLRQYHAEGNPPRVVDEYKLGHYEPPTAVTGRLLMTSNEPGVSKHEGALIANYSGGTKCDLTGRPRRTRVLFKCGSELEERGAVLESVRETSSCEYDAVLRTPLICKHATFRPKGTQEVRYIDCFPQDGRLFAEDQPESETPADGATAEAPEASNTPESEDAAAKKLTDASTPAELLQALRTDAGLSPELEEDLEEAYQLAKDLVELVLQDEGEEGEDLPDNLDSFTASFEELGIDFDDPAVTGMMLDALHEVLEHVDDARGAEEGDTFADLFEALKEHLGGGDGEDEPAEDDESPL</sequence>
<dbReference type="PANTHER" id="PTHR15414">
    <property type="entry name" value="OS-9-RELATED"/>
    <property type="match status" value="1"/>
</dbReference>
<evidence type="ECO:0000256" key="4">
    <source>
        <dbReference type="ARBA" id="ARBA00023157"/>
    </source>
</evidence>
<dbReference type="GO" id="GO:0030968">
    <property type="term" value="P:endoplasmic reticulum unfolded protein response"/>
    <property type="evidence" value="ECO:0007669"/>
    <property type="project" value="InterPro"/>
</dbReference>
<dbReference type="InterPro" id="IPR012913">
    <property type="entry name" value="OS9-like_dom"/>
</dbReference>
<evidence type="ECO:0000256" key="1">
    <source>
        <dbReference type="ARBA" id="ARBA00004240"/>
    </source>
</evidence>
<evidence type="ECO:0000256" key="3">
    <source>
        <dbReference type="ARBA" id="ARBA00022824"/>
    </source>
</evidence>
<dbReference type="EMBL" id="HBHY01020176">
    <property type="protein sequence ID" value="CAE0150700.1"/>
    <property type="molecule type" value="Transcribed_RNA"/>
</dbReference>
<feature type="domain" description="MRH" evidence="6">
    <location>
        <begin position="157"/>
        <end position="356"/>
    </location>
</feature>
<gene>
    <name evidence="7" type="ORF">PSIN1315_LOCUS12896</name>
</gene>
<dbReference type="Gene3D" id="2.70.130.10">
    <property type="entry name" value="Mannose-6-phosphate receptor binding domain"/>
    <property type="match status" value="2"/>
</dbReference>
<feature type="region of interest" description="Disordered" evidence="5">
    <location>
        <begin position="98"/>
        <end position="136"/>
    </location>
</feature>
<dbReference type="InterPro" id="IPR045149">
    <property type="entry name" value="OS-9-like"/>
</dbReference>
<dbReference type="SUPFAM" id="SSF50911">
    <property type="entry name" value="Mannose 6-phosphate receptor domain"/>
    <property type="match status" value="2"/>
</dbReference>
<reference evidence="7" key="1">
    <citation type="submission" date="2021-01" db="EMBL/GenBank/DDBJ databases">
        <authorList>
            <person name="Corre E."/>
            <person name="Pelletier E."/>
            <person name="Niang G."/>
            <person name="Scheremetjew M."/>
            <person name="Finn R."/>
            <person name="Kale V."/>
            <person name="Holt S."/>
            <person name="Cochrane G."/>
            <person name="Meng A."/>
            <person name="Brown T."/>
            <person name="Cohen L."/>
        </authorList>
    </citation>
    <scope>NUCLEOTIDE SEQUENCE</scope>
    <source>
        <strain evidence="7">RCC927</strain>
    </source>
</reference>
<feature type="region of interest" description="Disordered" evidence="5">
    <location>
        <begin position="599"/>
        <end position="633"/>
    </location>
</feature>
<feature type="domain" description="MRH" evidence="6">
    <location>
        <begin position="446"/>
        <end position="572"/>
    </location>
</feature>
<keyword evidence="3" id="KW-0256">Endoplasmic reticulum</keyword>
<dbReference type="InterPro" id="IPR044865">
    <property type="entry name" value="MRH_dom"/>
</dbReference>
<keyword evidence="2" id="KW-0732">Signal</keyword>
<dbReference type="InterPro" id="IPR009011">
    <property type="entry name" value="Man6P_isomerase_rcpt-bd_dom_sf"/>
</dbReference>
<dbReference type="AlphaFoldDB" id="A0A7S3C262"/>
<dbReference type="GO" id="GO:0005788">
    <property type="term" value="C:endoplasmic reticulum lumen"/>
    <property type="evidence" value="ECO:0007669"/>
    <property type="project" value="TreeGrafter"/>
</dbReference>
<feature type="compositionally biased region" description="Basic and acidic residues" evidence="5">
    <location>
        <begin position="51"/>
        <end position="68"/>
    </location>
</feature>